<protein>
    <submittedName>
        <fullName evidence="1">Uncharacterized protein</fullName>
    </submittedName>
</protein>
<organism evidence="1 2">
    <name type="scientific">Candidatus Campbellbacteria bacterium RIFCSPLOWO2_01_FULL_34_15</name>
    <dbReference type="NCBI Taxonomy" id="1797579"/>
    <lineage>
        <taxon>Bacteria</taxon>
        <taxon>Candidatus Campbelliibacteriota</taxon>
    </lineage>
</organism>
<comment type="caution">
    <text evidence="1">The sequence shown here is derived from an EMBL/GenBank/DDBJ whole genome shotgun (WGS) entry which is preliminary data.</text>
</comment>
<dbReference type="EMBL" id="MFAB01000009">
    <property type="protein sequence ID" value="OGD69051.1"/>
    <property type="molecule type" value="Genomic_DNA"/>
</dbReference>
<evidence type="ECO:0000313" key="2">
    <source>
        <dbReference type="Proteomes" id="UP000176865"/>
    </source>
</evidence>
<reference evidence="1 2" key="1">
    <citation type="journal article" date="2016" name="Nat. Commun.">
        <title>Thousands of microbial genomes shed light on interconnected biogeochemical processes in an aquifer system.</title>
        <authorList>
            <person name="Anantharaman K."/>
            <person name="Brown C.T."/>
            <person name="Hug L.A."/>
            <person name="Sharon I."/>
            <person name="Castelle C.J."/>
            <person name="Probst A.J."/>
            <person name="Thomas B.C."/>
            <person name="Singh A."/>
            <person name="Wilkins M.J."/>
            <person name="Karaoz U."/>
            <person name="Brodie E.L."/>
            <person name="Williams K.H."/>
            <person name="Hubbard S.S."/>
            <person name="Banfield J.F."/>
        </authorList>
    </citation>
    <scope>NUCLEOTIDE SEQUENCE [LARGE SCALE GENOMIC DNA]</scope>
</reference>
<evidence type="ECO:0000313" key="1">
    <source>
        <dbReference type="EMBL" id="OGD69051.1"/>
    </source>
</evidence>
<proteinExistence type="predicted"/>
<gene>
    <name evidence="1" type="ORF">A2996_02200</name>
</gene>
<accession>A0A1F5ENS3</accession>
<dbReference type="Proteomes" id="UP000176865">
    <property type="component" value="Unassembled WGS sequence"/>
</dbReference>
<sequence>MNKGSSGHEVAKYLKENNGKAYIENIADSLGWSADFASAVIRDMQDLRKTVKISSGAVCLTDLGFAELAKVQ</sequence>
<name>A0A1F5ENS3_9BACT</name>
<dbReference type="AlphaFoldDB" id="A0A1F5ENS3"/>